<dbReference type="VEuPathDB" id="FungiDB:Z520_12375"/>
<sequence length="231" mass="26528">MASMETDMAVSKFEEEDYDLLSGIEQFEQYEPPSSALLAQTTFFSVSIKLDPALFIDLSAVQEHLDRVCVLADLVRAAHTTVDQHEARIQHELTELWDNNQDIRKRGLRGGTARKQRRAIGNYIPIATVERELSKRRVEVERIDYLGRNRVAGLRALRIMFEEAFCFLRDQQHQCEDILRCGEILMYGVTTPLVLDHLGAVDEVFTAENLDKIDDIAEMLDNFDEEYDTSL</sequence>
<dbReference type="EMBL" id="KN848117">
    <property type="protein sequence ID" value="KIX91912.1"/>
    <property type="molecule type" value="Genomic_DNA"/>
</dbReference>
<evidence type="ECO:0000313" key="1">
    <source>
        <dbReference type="EMBL" id="KIX91912.1"/>
    </source>
</evidence>
<gene>
    <name evidence="1" type="ORF">Z520_12375</name>
</gene>
<dbReference type="STRING" id="1442371.A0A0D2JFH6"/>
<evidence type="ECO:0000313" key="2">
    <source>
        <dbReference type="Proteomes" id="UP000053411"/>
    </source>
</evidence>
<proteinExistence type="predicted"/>
<keyword evidence="2" id="KW-1185">Reference proteome</keyword>
<dbReference type="GeneID" id="27718121"/>
<protein>
    <submittedName>
        <fullName evidence="1">Uncharacterized protein</fullName>
    </submittedName>
</protein>
<accession>A0A0D2JFH6</accession>
<name>A0A0D2JFH6_9EURO</name>
<organism evidence="1 2">
    <name type="scientific">Fonsecaea multimorphosa CBS 102226</name>
    <dbReference type="NCBI Taxonomy" id="1442371"/>
    <lineage>
        <taxon>Eukaryota</taxon>
        <taxon>Fungi</taxon>
        <taxon>Dikarya</taxon>
        <taxon>Ascomycota</taxon>
        <taxon>Pezizomycotina</taxon>
        <taxon>Eurotiomycetes</taxon>
        <taxon>Chaetothyriomycetidae</taxon>
        <taxon>Chaetothyriales</taxon>
        <taxon>Herpotrichiellaceae</taxon>
        <taxon>Fonsecaea</taxon>
    </lineage>
</organism>
<dbReference type="AlphaFoldDB" id="A0A0D2JFH6"/>
<reference evidence="1 2" key="1">
    <citation type="submission" date="2015-01" db="EMBL/GenBank/DDBJ databases">
        <title>The Genome Sequence of Fonsecaea multimorphosa CBS 102226.</title>
        <authorList>
            <consortium name="The Broad Institute Genomics Platform"/>
            <person name="Cuomo C."/>
            <person name="de Hoog S."/>
            <person name="Gorbushina A."/>
            <person name="Stielow B."/>
            <person name="Teixiera M."/>
            <person name="Abouelleil A."/>
            <person name="Chapman S.B."/>
            <person name="Priest M."/>
            <person name="Young S.K."/>
            <person name="Wortman J."/>
            <person name="Nusbaum C."/>
            <person name="Birren B."/>
        </authorList>
    </citation>
    <scope>NUCLEOTIDE SEQUENCE [LARGE SCALE GENOMIC DNA]</scope>
    <source>
        <strain evidence="1 2">CBS 102226</strain>
    </source>
</reference>
<dbReference type="OrthoDB" id="4146306at2759"/>
<dbReference type="RefSeq" id="XP_016626035.1">
    <property type="nucleotide sequence ID" value="XM_016782861.1"/>
</dbReference>
<dbReference type="Proteomes" id="UP000053411">
    <property type="component" value="Unassembled WGS sequence"/>
</dbReference>